<name>A0A381Z486_9ZZZZ</name>
<feature type="domain" description="Xaa-Pro dipeptidyl-peptidase C-terminal" evidence="2">
    <location>
        <begin position="355"/>
        <end position="614"/>
    </location>
</feature>
<dbReference type="Pfam" id="PF08530">
    <property type="entry name" value="PepX_C"/>
    <property type="match status" value="1"/>
</dbReference>
<dbReference type="InterPro" id="IPR008979">
    <property type="entry name" value="Galactose-bd-like_sf"/>
</dbReference>
<dbReference type="InterPro" id="IPR005674">
    <property type="entry name" value="CocE/Ser_esterase"/>
</dbReference>
<dbReference type="SMART" id="SM00939">
    <property type="entry name" value="PepX_C"/>
    <property type="match status" value="1"/>
</dbReference>
<dbReference type="AlphaFoldDB" id="A0A381Z486"/>
<dbReference type="NCBIfam" id="TIGR00976">
    <property type="entry name" value="CocE_NonD"/>
    <property type="match status" value="1"/>
</dbReference>
<dbReference type="Pfam" id="PF02129">
    <property type="entry name" value="Peptidase_S15"/>
    <property type="match status" value="1"/>
</dbReference>
<evidence type="ECO:0000313" key="3">
    <source>
        <dbReference type="EMBL" id="SVA83623.1"/>
    </source>
</evidence>
<proteinExistence type="predicted"/>
<dbReference type="InterPro" id="IPR000383">
    <property type="entry name" value="Xaa-Pro-like_dom"/>
</dbReference>
<organism evidence="3">
    <name type="scientific">marine metagenome</name>
    <dbReference type="NCBI Taxonomy" id="408172"/>
    <lineage>
        <taxon>unclassified sequences</taxon>
        <taxon>metagenomes</taxon>
        <taxon>ecological metagenomes</taxon>
    </lineage>
</organism>
<evidence type="ECO:0000256" key="1">
    <source>
        <dbReference type="ARBA" id="ARBA00022801"/>
    </source>
</evidence>
<keyword evidence="1" id="KW-0378">Hydrolase</keyword>
<dbReference type="EMBL" id="UINC01019759">
    <property type="protein sequence ID" value="SVA83623.1"/>
    <property type="molecule type" value="Genomic_DNA"/>
</dbReference>
<accession>A0A381Z486</accession>
<evidence type="ECO:0000259" key="2">
    <source>
        <dbReference type="SMART" id="SM00939"/>
    </source>
</evidence>
<dbReference type="SUPFAM" id="SSF53474">
    <property type="entry name" value="alpha/beta-Hydrolases"/>
    <property type="match status" value="1"/>
</dbReference>
<sequence length="620" mass="71691">MKVYQSFLFGLLILCISCNEESISKKENNSIKSYTKESYMIPMRDGIMLYTEILKPIGNTESFPFLLKRTPYGSETPYEKGDYIKMEDLPVPKRLAEGGYIFVLQDIRGKSKSEGVFEIAKPLYHLKDSSKTDESTDAYDTVDWLVKNISNNNGKAGIYGISYPGLTSLQASVDPHPALKTSSPQASPADMFLGDDFHHNGAFRLSYAFEYAYFVENIKESLSLFPFPQFDVFDWYLNLGGLSSVNEKYFKDKFPSWNDFVKHPNYDNYWKQQSSLTNIHTPKIPILHVGGYYDPEDLMGPQVMYEHLEKKDTSNKNYMILGPWNHGQWSDEDGNALGKIQFGSNTSEWFQDFEKKWFNYWLKGIGDGKFDEVYAFQTGSNTWKSYDTWAPKNAKIKRLYTHTDNTSSFNKPTTETGSVSYISDPLKPIPYRKRPIESTFTKESNWSSWHIEDQRFVSSRPDVLNFKTETLTENITVTGKIKAHISASTTATDADFIVKIIDVYPDFYEEDKTMSGYQLPVTMEVFRGRFRKSFEKPEPFTPNKPEEIIIDLHQIDHVFLKGHRIMIQIQSTWFPIIDRNPQNYVPNIFKAKDSDFIKATHTIYCNSKYVTYIELPIVEK</sequence>
<gene>
    <name evidence="3" type="ORF">METZ01_LOCUS136477</name>
</gene>
<dbReference type="GO" id="GO:0008239">
    <property type="term" value="F:dipeptidyl-peptidase activity"/>
    <property type="evidence" value="ECO:0007669"/>
    <property type="project" value="InterPro"/>
</dbReference>
<dbReference type="InterPro" id="IPR029058">
    <property type="entry name" value="AB_hydrolase_fold"/>
</dbReference>
<dbReference type="Gene3D" id="3.40.50.1820">
    <property type="entry name" value="alpha/beta hydrolase"/>
    <property type="match status" value="1"/>
</dbReference>
<dbReference type="InterPro" id="IPR013736">
    <property type="entry name" value="Xaa-Pro_dipept_C"/>
</dbReference>
<protein>
    <recommendedName>
        <fullName evidence="2">Xaa-Pro dipeptidyl-peptidase C-terminal domain-containing protein</fullName>
    </recommendedName>
</protein>
<dbReference type="SUPFAM" id="SSF49785">
    <property type="entry name" value="Galactose-binding domain-like"/>
    <property type="match status" value="1"/>
</dbReference>
<reference evidence="3" key="1">
    <citation type="submission" date="2018-05" db="EMBL/GenBank/DDBJ databases">
        <authorList>
            <person name="Lanie J.A."/>
            <person name="Ng W.-L."/>
            <person name="Kazmierczak K.M."/>
            <person name="Andrzejewski T.M."/>
            <person name="Davidsen T.M."/>
            <person name="Wayne K.J."/>
            <person name="Tettelin H."/>
            <person name="Glass J.I."/>
            <person name="Rusch D."/>
            <person name="Podicherti R."/>
            <person name="Tsui H.-C.T."/>
            <person name="Winkler M.E."/>
        </authorList>
    </citation>
    <scope>NUCLEOTIDE SEQUENCE</scope>
</reference>
<dbReference type="Gene3D" id="1.10.3020.10">
    <property type="entry name" value="alpha-amino acid ester hydrolase ( Helical cap domain)"/>
    <property type="match status" value="1"/>
</dbReference>
<dbReference type="Gene3D" id="2.60.120.260">
    <property type="entry name" value="Galactose-binding domain-like"/>
    <property type="match status" value="1"/>
</dbReference>